<feature type="domain" description="Ketoreductase" evidence="3">
    <location>
        <begin position="12"/>
        <end position="152"/>
    </location>
</feature>
<protein>
    <submittedName>
        <fullName evidence="4">Oxidoreductase</fullName>
    </submittedName>
</protein>
<reference evidence="4" key="2">
    <citation type="submission" date="2020-09" db="EMBL/GenBank/DDBJ databases">
        <authorList>
            <person name="Sun Q."/>
            <person name="Kim S."/>
        </authorList>
    </citation>
    <scope>NUCLEOTIDE SEQUENCE</scope>
    <source>
        <strain evidence="4">KCTC 32255</strain>
    </source>
</reference>
<dbReference type="InterPro" id="IPR057326">
    <property type="entry name" value="KR_dom"/>
</dbReference>
<gene>
    <name evidence="4" type="ORF">GCM10011614_00580</name>
</gene>
<dbReference type="CDD" id="cd05369">
    <property type="entry name" value="TER_DECR_SDR_a"/>
    <property type="match status" value="1"/>
</dbReference>
<name>A0A918P893_9SPHN</name>
<dbReference type="PANTHER" id="PTHR43296:SF2">
    <property type="entry name" value="PEROXISOMAL 2,4-DIENOYL-COA REDUCTASE [(3E)-ENOYL-COA-PRODUCING]"/>
    <property type="match status" value="1"/>
</dbReference>
<comment type="caution">
    <text evidence="4">The sequence shown here is derived from an EMBL/GenBank/DDBJ whole genome shotgun (WGS) entry which is preliminary data.</text>
</comment>
<reference evidence="4" key="1">
    <citation type="journal article" date="2014" name="Int. J. Syst. Evol. Microbiol.">
        <title>Complete genome sequence of Corynebacterium casei LMG S-19264T (=DSM 44701T), isolated from a smear-ripened cheese.</title>
        <authorList>
            <consortium name="US DOE Joint Genome Institute (JGI-PGF)"/>
            <person name="Walter F."/>
            <person name="Albersmeier A."/>
            <person name="Kalinowski J."/>
            <person name="Ruckert C."/>
        </authorList>
    </citation>
    <scope>NUCLEOTIDE SEQUENCE</scope>
    <source>
        <strain evidence="4">KCTC 32255</strain>
    </source>
</reference>
<dbReference type="InterPro" id="IPR045017">
    <property type="entry name" value="DECR2-like"/>
</dbReference>
<dbReference type="PANTHER" id="PTHR43296">
    <property type="entry name" value="PEROXISOMAL 2,4-DIENOYL-COA REDUCTASE"/>
    <property type="match status" value="1"/>
</dbReference>
<dbReference type="SUPFAM" id="SSF51735">
    <property type="entry name" value="NAD(P)-binding Rossmann-fold domains"/>
    <property type="match status" value="1"/>
</dbReference>
<evidence type="ECO:0000313" key="5">
    <source>
        <dbReference type="Proteomes" id="UP000648075"/>
    </source>
</evidence>
<keyword evidence="1" id="KW-0521">NADP</keyword>
<dbReference type="Pfam" id="PF13561">
    <property type="entry name" value="adh_short_C2"/>
    <property type="match status" value="1"/>
</dbReference>
<dbReference type="Proteomes" id="UP000648075">
    <property type="component" value="Unassembled WGS sequence"/>
</dbReference>
<evidence type="ECO:0000256" key="1">
    <source>
        <dbReference type="ARBA" id="ARBA00022857"/>
    </source>
</evidence>
<dbReference type="GO" id="GO:0008670">
    <property type="term" value="F:2,4-dienoyl-CoA reductase (NADPH) activity"/>
    <property type="evidence" value="ECO:0007669"/>
    <property type="project" value="InterPro"/>
</dbReference>
<proteinExistence type="predicted"/>
<organism evidence="4 5">
    <name type="scientific">Novosphingobium colocasiae</name>
    <dbReference type="NCBI Taxonomy" id="1256513"/>
    <lineage>
        <taxon>Bacteria</taxon>
        <taxon>Pseudomonadati</taxon>
        <taxon>Pseudomonadota</taxon>
        <taxon>Alphaproteobacteria</taxon>
        <taxon>Sphingomonadales</taxon>
        <taxon>Sphingomonadaceae</taxon>
        <taxon>Novosphingobium</taxon>
    </lineage>
</organism>
<dbReference type="Gene3D" id="3.40.50.720">
    <property type="entry name" value="NAD(P)-binding Rossmann-like Domain"/>
    <property type="match status" value="1"/>
</dbReference>
<dbReference type="InterPro" id="IPR036291">
    <property type="entry name" value="NAD(P)-bd_dom_sf"/>
</dbReference>
<evidence type="ECO:0000256" key="2">
    <source>
        <dbReference type="ARBA" id="ARBA00023002"/>
    </source>
</evidence>
<dbReference type="GO" id="GO:0009062">
    <property type="term" value="P:fatty acid catabolic process"/>
    <property type="evidence" value="ECO:0007669"/>
    <property type="project" value="InterPro"/>
</dbReference>
<evidence type="ECO:0000313" key="4">
    <source>
        <dbReference type="EMBL" id="GGY89953.1"/>
    </source>
</evidence>
<sequence length="296" mass="31086">MDIFKQDALAGKSILVTGGGSGLGREIATSLSGRGAVVHICGRRQALLDQTAAEISAKTGGKVYAHACDIRDADAVDAMIEAIWAIGPLTGLFNNAAANFIAPTKDLSARGFRAVTSTVIDGTFFTTLSVGKRWIRDGIAGSVVSNLTTWVWTGSAFVVPSAMGKTAIDSMTKSLAVEWGPYGIRLNAVAPGPFPTEGAWEKLNPIPDTQSSATTFDTVPLRRFGQMPELCNMITFLMSDGCNYLTGQTIAIDGAQHLASPGSFADLTNLTPEQWDAARAAIAASVAKEKSQRGNS</sequence>
<dbReference type="InterPro" id="IPR002347">
    <property type="entry name" value="SDR_fam"/>
</dbReference>
<evidence type="ECO:0000259" key="3">
    <source>
        <dbReference type="SMART" id="SM00822"/>
    </source>
</evidence>
<keyword evidence="2" id="KW-0560">Oxidoreductase</keyword>
<dbReference type="SMART" id="SM00822">
    <property type="entry name" value="PKS_KR"/>
    <property type="match status" value="1"/>
</dbReference>
<accession>A0A918P893</accession>
<dbReference type="AlphaFoldDB" id="A0A918P893"/>
<dbReference type="RefSeq" id="WP_189619099.1">
    <property type="nucleotide sequence ID" value="NZ_BMZA01000001.1"/>
</dbReference>
<keyword evidence="5" id="KW-1185">Reference proteome</keyword>
<dbReference type="PRINTS" id="PR00081">
    <property type="entry name" value="GDHRDH"/>
</dbReference>
<dbReference type="EMBL" id="BMZA01000001">
    <property type="protein sequence ID" value="GGY89953.1"/>
    <property type="molecule type" value="Genomic_DNA"/>
</dbReference>